<dbReference type="Proteomes" id="UP000799118">
    <property type="component" value="Unassembled WGS sequence"/>
</dbReference>
<feature type="transmembrane region" description="Helical" evidence="1">
    <location>
        <begin position="238"/>
        <end position="262"/>
    </location>
</feature>
<protein>
    <submittedName>
        <fullName evidence="2">Uncharacterized protein</fullName>
    </submittedName>
</protein>
<feature type="transmembrane region" description="Helical" evidence="1">
    <location>
        <begin position="72"/>
        <end position="97"/>
    </location>
</feature>
<keyword evidence="1" id="KW-1133">Transmembrane helix</keyword>
<reference evidence="2" key="1">
    <citation type="journal article" date="2019" name="Environ. Microbiol.">
        <title>Fungal ecological strategies reflected in gene transcription - a case study of two litter decomposers.</title>
        <authorList>
            <person name="Barbi F."/>
            <person name="Kohler A."/>
            <person name="Barry K."/>
            <person name="Baskaran P."/>
            <person name="Daum C."/>
            <person name="Fauchery L."/>
            <person name="Ihrmark K."/>
            <person name="Kuo A."/>
            <person name="LaButti K."/>
            <person name="Lipzen A."/>
            <person name="Morin E."/>
            <person name="Grigoriev I.V."/>
            <person name="Henrissat B."/>
            <person name="Lindahl B."/>
            <person name="Martin F."/>
        </authorList>
    </citation>
    <scope>NUCLEOTIDE SEQUENCE</scope>
    <source>
        <strain evidence="2">JB14</strain>
    </source>
</reference>
<dbReference type="AlphaFoldDB" id="A0A6A4I9F0"/>
<feature type="transmembrane region" description="Helical" evidence="1">
    <location>
        <begin position="198"/>
        <end position="218"/>
    </location>
</feature>
<proteinExistence type="predicted"/>
<feature type="transmembrane region" description="Helical" evidence="1">
    <location>
        <begin position="12"/>
        <end position="33"/>
    </location>
</feature>
<accession>A0A6A4I9F0</accession>
<feature type="transmembrane region" description="Helical" evidence="1">
    <location>
        <begin position="39"/>
        <end position="60"/>
    </location>
</feature>
<name>A0A6A4I9F0_9AGAR</name>
<feature type="transmembrane region" description="Helical" evidence="1">
    <location>
        <begin position="159"/>
        <end position="178"/>
    </location>
</feature>
<feature type="transmembrane region" description="Helical" evidence="1">
    <location>
        <begin position="134"/>
        <end position="152"/>
    </location>
</feature>
<feature type="transmembrane region" description="Helical" evidence="1">
    <location>
        <begin position="277"/>
        <end position="298"/>
    </location>
</feature>
<keyword evidence="1" id="KW-0812">Transmembrane</keyword>
<evidence type="ECO:0000313" key="3">
    <source>
        <dbReference type="Proteomes" id="UP000799118"/>
    </source>
</evidence>
<dbReference type="OrthoDB" id="2744793at2759"/>
<keyword evidence="3" id="KW-1185">Reference proteome</keyword>
<gene>
    <name evidence="2" type="ORF">BT96DRAFT_1061480</name>
</gene>
<evidence type="ECO:0000313" key="2">
    <source>
        <dbReference type="EMBL" id="KAE9405697.1"/>
    </source>
</evidence>
<sequence>MTPEESEQIASLGAVFFQNMSSTVIFTMGLFGARWWRKILFNRLLTGVYILAFIIGMYIILRKEKKMAHKALIALILGGFVLVMLFTLAEIAANLFVVKFSLVVSLPGGLVAQEIAANSKLVVTGIVEDLCGNLIFLVADIAIGWRAWALWAENRLIKWTLLIILLADIGISIADAIADTEVVLSLNNNNTITLDGLSAALSLTVNIVATLLIAHQAWTHHQSTHAILHNEKTQVQAILLLMVESGAIYGGVQLSSIIIQVLDIHAAPASPIQNARYFLVVLYVYSAVLNPVALFILIQTGNTYEHTFHLEDVTSLEINSTPNVS</sequence>
<evidence type="ECO:0000256" key="1">
    <source>
        <dbReference type="SAM" id="Phobius"/>
    </source>
</evidence>
<organism evidence="2 3">
    <name type="scientific">Gymnopus androsaceus JB14</name>
    <dbReference type="NCBI Taxonomy" id="1447944"/>
    <lineage>
        <taxon>Eukaryota</taxon>
        <taxon>Fungi</taxon>
        <taxon>Dikarya</taxon>
        <taxon>Basidiomycota</taxon>
        <taxon>Agaricomycotina</taxon>
        <taxon>Agaricomycetes</taxon>
        <taxon>Agaricomycetidae</taxon>
        <taxon>Agaricales</taxon>
        <taxon>Marasmiineae</taxon>
        <taxon>Omphalotaceae</taxon>
        <taxon>Gymnopus</taxon>
    </lineage>
</organism>
<keyword evidence="1" id="KW-0472">Membrane</keyword>
<dbReference type="EMBL" id="ML769407">
    <property type="protein sequence ID" value="KAE9405697.1"/>
    <property type="molecule type" value="Genomic_DNA"/>
</dbReference>